<feature type="compositionally biased region" description="Basic residues" evidence="5">
    <location>
        <begin position="148"/>
        <end position="159"/>
    </location>
</feature>
<evidence type="ECO:0000313" key="7">
    <source>
        <dbReference type="EMBL" id="EOA82217.1"/>
    </source>
</evidence>
<dbReference type="CDD" id="cd12148">
    <property type="entry name" value="fungal_TF_MHR"/>
    <property type="match status" value="1"/>
</dbReference>
<dbReference type="GO" id="GO:0005634">
    <property type="term" value="C:nucleus"/>
    <property type="evidence" value="ECO:0007669"/>
    <property type="project" value="TreeGrafter"/>
</dbReference>
<proteinExistence type="predicted"/>
<feature type="region of interest" description="Disordered" evidence="5">
    <location>
        <begin position="123"/>
        <end position="167"/>
    </location>
</feature>
<evidence type="ECO:0000259" key="6">
    <source>
        <dbReference type="PROSITE" id="PS50048"/>
    </source>
</evidence>
<dbReference type="SMART" id="SM00906">
    <property type="entry name" value="Fungal_trans"/>
    <property type="match status" value="1"/>
</dbReference>
<dbReference type="PANTHER" id="PTHR47424:SF5">
    <property type="entry name" value="ZN(II)2CYS6 TRANSCRIPTION FACTOR (EUROFUNG)"/>
    <property type="match status" value="1"/>
</dbReference>
<dbReference type="STRING" id="671987.R0K1C6"/>
<dbReference type="PROSITE" id="PS00463">
    <property type="entry name" value="ZN2_CY6_FUNGAL_1"/>
    <property type="match status" value="1"/>
</dbReference>
<name>R0K1C6_EXST2</name>
<evidence type="ECO:0000256" key="4">
    <source>
        <dbReference type="ARBA" id="ARBA00023242"/>
    </source>
</evidence>
<sequence>MSSTTPADKANATDALSPSNDSGSNAKRKSDDAPAQPRAKRNRYISIACNECKRRKIKCNGQTPCQRCGNLSLDCQYSPNCCNNFKESEEFKQMSAHITSLQQQVDDLFHNISNLRTQVDLHSNGSIETPFTQDYQQTPMLPPQPSRSRSKSFSKHPRFHGPTSNAFNVGVARSSLKTMGINAGDEGDDEGQMTRDVTPRASPSAPNGMLSKRPMHVDKDPIWAISKHEAVRLVHVYHEEMGVMYPILEIDKMLRYTEMLFTFVEAATRSGLMQGALPGSDAMMDEQISTLKLVLAITLVLEGGGKDPLGERLFANVHRVVDRALSEPVSLHSINLLVLTAMYHFTRDDEGMAWRISGLAARHCLEMGLHRRDTYSSLFPNPEEQAVAIRTFWTIYVLDRRWSFGTGMPFALQDSDIESNVPKPDLSHESSPYLNAMIAYSIIGSKVWRSVADVGHQDKINKEDISFLDFQVLNWHRSIPESLKFVHPDSGRQIDPPPRLVHRLQVVLYLRANQMRILIYRPVLHTVTTIMENLDFAHVVVKVAKDTIRILTYLNQTSDIYRCQQTMFNYFLISALAVLFLAVAHAPAEFSQQSRDEFYMALDLVRGLSSNSYVSKRLWRTIKTMKEVGPRIGLFIRNEDTHDAHSSAAVAMAGLAGHSIDELALFSNSRNGNTLDTPHGMASDLTTLFEAAGGIFNLNGFGGSSGEISSANGEFVNGFGQENDELARIMRELF</sequence>
<dbReference type="Proteomes" id="UP000016935">
    <property type="component" value="Unassembled WGS sequence"/>
</dbReference>
<dbReference type="GO" id="GO:0000435">
    <property type="term" value="P:positive regulation of transcription from RNA polymerase II promoter by galactose"/>
    <property type="evidence" value="ECO:0007669"/>
    <property type="project" value="TreeGrafter"/>
</dbReference>
<reference evidence="7 8" key="2">
    <citation type="journal article" date="2013" name="PLoS Genet.">
        <title>Comparative genome structure, secondary metabolite, and effector coding capacity across Cochliobolus pathogens.</title>
        <authorList>
            <person name="Condon B.J."/>
            <person name="Leng Y."/>
            <person name="Wu D."/>
            <person name="Bushley K.E."/>
            <person name="Ohm R.A."/>
            <person name="Otillar R."/>
            <person name="Martin J."/>
            <person name="Schackwitz W."/>
            <person name="Grimwood J."/>
            <person name="MohdZainudin N."/>
            <person name="Xue C."/>
            <person name="Wang R."/>
            <person name="Manning V.A."/>
            <person name="Dhillon B."/>
            <person name="Tu Z.J."/>
            <person name="Steffenson B.J."/>
            <person name="Salamov A."/>
            <person name="Sun H."/>
            <person name="Lowry S."/>
            <person name="LaButti K."/>
            <person name="Han J."/>
            <person name="Copeland A."/>
            <person name="Lindquist E."/>
            <person name="Barry K."/>
            <person name="Schmutz J."/>
            <person name="Baker S.E."/>
            <person name="Ciuffetti L.M."/>
            <person name="Grigoriev I.V."/>
            <person name="Zhong S."/>
            <person name="Turgeon B.G."/>
        </authorList>
    </citation>
    <scope>NUCLEOTIDE SEQUENCE [LARGE SCALE GENOMIC DNA]</scope>
    <source>
        <strain evidence="8">28A</strain>
    </source>
</reference>
<dbReference type="RefSeq" id="XP_008030488.1">
    <property type="nucleotide sequence ID" value="XM_008032297.1"/>
</dbReference>
<keyword evidence="3" id="KW-0804">Transcription</keyword>
<dbReference type="InterPro" id="IPR007219">
    <property type="entry name" value="XnlR_reg_dom"/>
</dbReference>
<dbReference type="InterPro" id="IPR051127">
    <property type="entry name" value="Fungal_SecMet_Regulators"/>
</dbReference>
<dbReference type="PROSITE" id="PS50048">
    <property type="entry name" value="ZN2_CY6_FUNGAL_2"/>
    <property type="match status" value="1"/>
</dbReference>
<keyword evidence="8" id="KW-1185">Reference proteome</keyword>
<dbReference type="CDD" id="cd00067">
    <property type="entry name" value="GAL4"/>
    <property type="match status" value="1"/>
</dbReference>
<dbReference type="Gene3D" id="4.10.240.10">
    <property type="entry name" value="Zn(2)-C6 fungal-type DNA-binding domain"/>
    <property type="match status" value="1"/>
</dbReference>
<dbReference type="EMBL" id="KB908855">
    <property type="protein sequence ID" value="EOA82217.1"/>
    <property type="molecule type" value="Genomic_DNA"/>
</dbReference>
<organism evidence="7 8">
    <name type="scientific">Exserohilum turcicum (strain 28A)</name>
    <name type="common">Northern leaf blight fungus</name>
    <name type="synonym">Setosphaeria turcica</name>
    <dbReference type="NCBI Taxonomy" id="671987"/>
    <lineage>
        <taxon>Eukaryota</taxon>
        <taxon>Fungi</taxon>
        <taxon>Dikarya</taxon>
        <taxon>Ascomycota</taxon>
        <taxon>Pezizomycotina</taxon>
        <taxon>Dothideomycetes</taxon>
        <taxon>Pleosporomycetidae</taxon>
        <taxon>Pleosporales</taxon>
        <taxon>Pleosporineae</taxon>
        <taxon>Pleosporaceae</taxon>
        <taxon>Exserohilum</taxon>
    </lineage>
</organism>
<dbReference type="SMART" id="SM00066">
    <property type="entry name" value="GAL4"/>
    <property type="match status" value="1"/>
</dbReference>
<dbReference type="AlphaFoldDB" id="R0K1C6"/>
<evidence type="ECO:0000313" key="8">
    <source>
        <dbReference type="Proteomes" id="UP000016935"/>
    </source>
</evidence>
<dbReference type="eggNOG" id="ENOG502S5RK">
    <property type="taxonomic scope" value="Eukaryota"/>
</dbReference>
<protein>
    <recommendedName>
        <fullName evidence="6">Zn(2)-C6 fungal-type domain-containing protein</fullName>
    </recommendedName>
</protein>
<dbReference type="GO" id="GO:0006351">
    <property type="term" value="P:DNA-templated transcription"/>
    <property type="evidence" value="ECO:0007669"/>
    <property type="project" value="InterPro"/>
</dbReference>
<feature type="region of interest" description="Disordered" evidence="5">
    <location>
        <begin position="1"/>
        <end position="39"/>
    </location>
</feature>
<dbReference type="PANTHER" id="PTHR47424">
    <property type="entry name" value="REGULATORY PROTEIN GAL4"/>
    <property type="match status" value="1"/>
</dbReference>
<feature type="region of interest" description="Disordered" evidence="5">
    <location>
        <begin position="179"/>
        <end position="213"/>
    </location>
</feature>
<evidence type="ECO:0000256" key="2">
    <source>
        <dbReference type="ARBA" id="ARBA00023015"/>
    </source>
</evidence>
<feature type="compositionally biased region" description="Polar residues" evidence="5">
    <location>
        <begin position="123"/>
        <end position="139"/>
    </location>
</feature>
<evidence type="ECO:0000256" key="3">
    <source>
        <dbReference type="ARBA" id="ARBA00023163"/>
    </source>
</evidence>
<keyword evidence="4" id="KW-0539">Nucleus</keyword>
<evidence type="ECO:0000256" key="5">
    <source>
        <dbReference type="SAM" id="MobiDB-lite"/>
    </source>
</evidence>
<accession>R0K1C6</accession>
<dbReference type="GO" id="GO:0008270">
    <property type="term" value="F:zinc ion binding"/>
    <property type="evidence" value="ECO:0007669"/>
    <property type="project" value="InterPro"/>
</dbReference>
<dbReference type="GO" id="GO:0000978">
    <property type="term" value="F:RNA polymerase II cis-regulatory region sequence-specific DNA binding"/>
    <property type="evidence" value="ECO:0007669"/>
    <property type="project" value="TreeGrafter"/>
</dbReference>
<dbReference type="InterPro" id="IPR001138">
    <property type="entry name" value="Zn2Cys6_DnaBD"/>
</dbReference>
<gene>
    <name evidence="7" type="ORF">SETTUDRAFT_122496</name>
</gene>
<dbReference type="GeneID" id="19395882"/>
<keyword evidence="1" id="KW-0479">Metal-binding</keyword>
<dbReference type="SUPFAM" id="SSF57701">
    <property type="entry name" value="Zn2/Cys6 DNA-binding domain"/>
    <property type="match status" value="1"/>
</dbReference>
<dbReference type="Pfam" id="PF00172">
    <property type="entry name" value="Zn_clus"/>
    <property type="match status" value="1"/>
</dbReference>
<evidence type="ECO:0000256" key="1">
    <source>
        <dbReference type="ARBA" id="ARBA00022723"/>
    </source>
</evidence>
<dbReference type="Pfam" id="PF04082">
    <property type="entry name" value="Fungal_trans"/>
    <property type="match status" value="1"/>
</dbReference>
<dbReference type="GO" id="GO:0000981">
    <property type="term" value="F:DNA-binding transcription factor activity, RNA polymerase II-specific"/>
    <property type="evidence" value="ECO:0007669"/>
    <property type="project" value="InterPro"/>
</dbReference>
<keyword evidence="2" id="KW-0805">Transcription regulation</keyword>
<dbReference type="HOGENOM" id="CLU_008828_1_0_1"/>
<dbReference type="InterPro" id="IPR036864">
    <property type="entry name" value="Zn2-C6_fun-type_DNA-bd_sf"/>
</dbReference>
<dbReference type="OrthoDB" id="3971593at2759"/>
<feature type="compositionally biased region" description="Polar residues" evidence="5">
    <location>
        <begin position="14"/>
        <end position="25"/>
    </location>
</feature>
<reference evidence="7 8" key="1">
    <citation type="journal article" date="2012" name="PLoS Pathog.">
        <title>Diverse lifestyles and strategies of plant pathogenesis encoded in the genomes of eighteen Dothideomycetes fungi.</title>
        <authorList>
            <person name="Ohm R.A."/>
            <person name="Feau N."/>
            <person name="Henrissat B."/>
            <person name="Schoch C.L."/>
            <person name="Horwitz B.A."/>
            <person name="Barry K.W."/>
            <person name="Condon B.J."/>
            <person name="Copeland A.C."/>
            <person name="Dhillon B."/>
            <person name="Glaser F."/>
            <person name="Hesse C.N."/>
            <person name="Kosti I."/>
            <person name="LaButti K."/>
            <person name="Lindquist E.A."/>
            <person name="Lucas S."/>
            <person name="Salamov A.A."/>
            <person name="Bradshaw R.E."/>
            <person name="Ciuffetti L."/>
            <person name="Hamelin R.C."/>
            <person name="Kema G.H.J."/>
            <person name="Lawrence C."/>
            <person name="Scott J.A."/>
            <person name="Spatafora J.W."/>
            <person name="Turgeon B.G."/>
            <person name="de Wit P.J.G.M."/>
            <person name="Zhong S."/>
            <person name="Goodwin S.B."/>
            <person name="Grigoriev I.V."/>
        </authorList>
    </citation>
    <scope>NUCLEOTIDE SEQUENCE [LARGE SCALE GENOMIC DNA]</scope>
    <source>
        <strain evidence="8">28A</strain>
    </source>
</reference>
<feature type="domain" description="Zn(2)-C6 fungal-type" evidence="6">
    <location>
        <begin position="48"/>
        <end position="77"/>
    </location>
</feature>